<reference evidence="2 3" key="1">
    <citation type="submission" date="2021-03" db="EMBL/GenBank/DDBJ databases">
        <title>Novel species identification of genus Shewanella.</title>
        <authorList>
            <person name="Liu G."/>
            <person name="Zhang Q."/>
        </authorList>
    </citation>
    <scope>NUCLEOTIDE SEQUENCE [LARGE SCALE GENOMIC DNA]</scope>
    <source>
        <strain evidence="2 3">FJAT-52962</strain>
    </source>
</reference>
<keyword evidence="1" id="KW-0732">Signal</keyword>
<dbReference type="EMBL" id="CP071502">
    <property type="protein sequence ID" value="QSX35717.1"/>
    <property type="molecule type" value="Genomic_DNA"/>
</dbReference>
<evidence type="ECO:0000313" key="2">
    <source>
        <dbReference type="EMBL" id="QSX35717.1"/>
    </source>
</evidence>
<proteinExistence type="predicted"/>
<name>A0ABX7QW44_9GAMM</name>
<dbReference type="RefSeq" id="WP_207379195.1">
    <property type="nucleotide sequence ID" value="NZ_CP071502.1"/>
</dbReference>
<accession>A0ABX7QW44</accession>
<feature type="signal peptide" evidence="1">
    <location>
        <begin position="1"/>
        <end position="21"/>
    </location>
</feature>
<evidence type="ECO:0000256" key="1">
    <source>
        <dbReference type="SAM" id="SignalP"/>
    </source>
</evidence>
<gene>
    <name evidence="2" type="ORF">JYB85_10010</name>
</gene>
<dbReference type="Proteomes" id="UP000663207">
    <property type="component" value="Chromosome"/>
</dbReference>
<sequence length="501" mass="56001">MFAKVAALMLPAITLCQSAMAVAGNDIQFSSDFELGTGSEWSFVYGCERQNSVPHTGEGALHCGPGTAVLISSQGVAELGMLELWLKPDSVHSRFKLSLYSAETGGLNSIWTPVAVLEGEGDDSYQAQRIAIDEAGQRFLRLDIETQNGGVSLDDIRIDKIQLNAALAKNERRIIGGLLEKIKEDQDYKLQSDSIATMARSFAGQLESQRQYLEYANGIYSSITFVLATSERNKMANPLVYKTFKGILNDTKRVATPLQEARLNSMIKPFGDLVGATLKLVSAGTYAVFAEPFKSFLAATFDKSNIDNSDLSRSDKKFARENGLAIYERAEKFMTELERELGQTTALDNDLSQILKNIDSFRKDLERFMGDTMQYADLGRNQENRSALMSKDDASRAAIQQKAQDNIARRANALADARRQTDLVQYLLRTSGYIETTQGYKERFNQITAQVLSFYDRFERSVAPEANPFSEGEDRKLWEQHAVRARAYIRDSRDAFHKAYM</sequence>
<evidence type="ECO:0000313" key="3">
    <source>
        <dbReference type="Proteomes" id="UP000663207"/>
    </source>
</evidence>
<protein>
    <submittedName>
        <fullName evidence="2">Uncharacterized protein</fullName>
    </submittedName>
</protein>
<organism evidence="2 3">
    <name type="scientific">Shewanella sedimentimangrovi</name>
    <dbReference type="NCBI Taxonomy" id="2814293"/>
    <lineage>
        <taxon>Bacteria</taxon>
        <taxon>Pseudomonadati</taxon>
        <taxon>Pseudomonadota</taxon>
        <taxon>Gammaproteobacteria</taxon>
        <taxon>Alteromonadales</taxon>
        <taxon>Shewanellaceae</taxon>
        <taxon>Shewanella</taxon>
    </lineage>
</organism>
<keyword evidence="3" id="KW-1185">Reference proteome</keyword>
<feature type="chain" id="PRO_5046641211" evidence="1">
    <location>
        <begin position="22"/>
        <end position="501"/>
    </location>
</feature>